<dbReference type="InterPro" id="IPR036890">
    <property type="entry name" value="HATPase_C_sf"/>
</dbReference>
<sequence>MVKYRNNPPDAAALMASARSFGNYNLPSALADLLDNSIKARAGMIEILCLREDGEPTVRILDDGHGMTEDELFGAMRPASANPEDERAADDLGRFGWGMKSASLSQCRKLTVLTRKNGKYAGASWDLDDIEDWQMGILEHQEIEKLANPKLLERDGTEIIWENCDRLSEYGKVRAKEFNELLAHAKSELALTFHRYLAGEMGVRKKLTITFNEGALDPIDPFLRDHPATQSKPVEHLELEGKPFSVQAFILPHFSKISSAEHERLGGEEGFVKNQGFYVYRQHRLIMHGTWFRLVRHGELSQLVRIAVNIPNSLDAIWKITVDKSEAQLPSGLRSRLREIVKSLKGQSGKVFQSRGGRIKQTDGKTPVWAKYVRSGEVRYYVNREHPLVADLLEHEDREVRQSFGVALNLVEDCFPAVSIGEDFTTRPEMMNQSALDRDAFLERLDAALPSLLAHCDGSFEKLWELLQVTEPWGGQSTLVEEHLRLKGWKNA</sequence>
<name>A0ABQ1F4V2_9SPHN</name>
<evidence type="ECO:0000313" key="2">
    <source>
        <dbReference type="Proteomes" id="UP000603317"/>
    </source>
</evidence>
<accession>A0ABQ1F4V2</accession>
<gene>
    <name evidence="1" type="ORF">GCM10010923_03690</name>
</gene>
<dbReference type="Pfam" id="PF13589">
    <property type="entry name" value="HATPase_c_3"/>
    <property type="match status" value="1"/>
</dbReference>
<dbReference type="Proteomes" id="UP000603317">
    <property type="component" value="Unassembled WGS sequence"/>
</dbReference>
<proteinExistence type="predicted"/>
<keyword evidence="2" id="KW-1185">Reference proteome</keyword>
<dbReference type="SUPFAM" id="SSF55874">
    <property type="entry name" value="ATPase domain of HSP90 chaperone/DNA topoisomerase II/histidine kinase"/>
    <property type="match status" value="1"/>
</dbReference>
<comment type="caution">
    <text evidence="1">The sequence shown here is derived from an EMBL/GenBank/DDBJ whole genome shotgun (WGS) entry which is preliminary data.</text>
</comment>
<dbReference type="Gene3D" id="3.30.565.10">
    <property type="entry name" value="Histidine kinase-like ATPase, C-terminal domain"/>
    <property type="match status" value="1"/>
</dbReference>
<reference evidence="2" key="1">
    <citation type="journal article" date="2019" name="Int. J. Syst. Evol. Microbiol.">
        <title>The Global Catalogue of Microorganisms (GCM) 10K type strain sequencing project: providing services to taxonomists for standard genome sequencing and annotation.</title>
        <authorList>
            <consortium name="The Broad Institute Genomics Platform"/>
            <consortium name="The Broad Institute Genome Sequencing Center for Infectious Disease"/>
            <person name="Wu L."/>
            <person name="Ma J."/>
        </authorList>
    </citation>
    <scope>NUCLEOTIDE SEQUENCE [LARGE SCALE GENOMIC DNA]</scope>
    <source>
        <strain evidence="2">CGMCC 1.15297</strain>
    </source>
</reference>
<evidence type="ECO:0000313" key="1">
    <source>
        <dbReference type="EMBL" id="GFZ98730.1"/>
    </source>
</evidence>
<dbReference type="EMBL" id="BMID01000001">
    <property type="protein sequence ID" value="GFZ98730.1"/>
    <property type="molecule type" value="Genomic_DNA"/>
</dbReference>
<protein>
    <submittedName>
        <fullName evidence="1">ATPase</fullName>
    </submittedName>
</protein>
<organism evidence="1 2">
    <name type="scientific">Blastomonas marina</name>
    <dbReference type="NCBI Taxonomy" id="1867408"/>
    <lineage>
        <taxon>Bacteria</taxon>
        <taxon>Pseudomonadati</taxon>
        <taxon>Pseudomonadota</taxon>
        <taxon>Alphaproteobacteria</taxon>
        <taxon>Sphingomonadales</taxon>
        <taxon>Sphingomonadaceae</taxon>
        <taxon>Blastomonas</taxon>
    </lineage>
</organism>